<dbReference type="EMBL" id="JBAWSY010000001">
    <property type="protein sequence ID" value="MEI4768073.1"/>
    <property type="molecule type" value="Genomic_DNA"/>
</dbReference>
<dbReference type="RefSeq" id="WP_336495629.1">
    <property type="nucleotide sequence ID" value="NZ_JBAWSY010000001.1"/>
</dbReference>
<proteinExistence type="predicted"/>
<evidence type="ECO:0008006" key="3">
    <source>
        <dbReference type="Google" id="ProtNLM"/>
    </source>
</evidence>
<sequence>MKKDEFINMETAEANIDLNEIMNEDNKITSKKGASSTTEANIAIQEEFYDASHEEVLPTYIYNNTPAIKITGKD</sequence>
<accession>A0ABU8EZ87</accession>
<keyword evidence="2" id="KW-1185">Reference proteome</keyword>
<name>A0ABU8EZ87_9BACI</name>
<gene>
    <name evidence="1" type="ORF">WAX74_00165</name>
</gene>
<dbReference type="Proteomes" id="UP001364890">
    <property type="component" value="Unassembled WGS sequence"/>
</dbReference>
<reference evidence="1 2" key="1">
    <citation type="submission" date="2024-01" db="EMBL/GenBank/DDBJ databases">
        <title>Seven novel Bacillus-like species.</title>
        <authorList>
            <person name="Liu G."/>
        </authorList>
    </citation>
    <scope>NUCLEOTIDE SEQUENCE [LARGE SCALE GENOMIC DNA]</scope>
    <source>
        <strain evidence="1 2">FJAT-51614</strain>
    </source>
</reference>
<protein>
    <recommendedName>
        <fullName evidence="3">DUF4025 domain-containing protein</fullName>
    </recommendedName>
</protein>
<evidence type="ECO:0000313" key="1">
    <source>
        <dbReference type="EMBL" id="MEI4768073.1"/>
    </source>
</evidence>
<evidence type="ECO:0000313" key="2">
    <source>
        <dbReference type="Proteomes" id="UP001364890"/>
    </source>
</evidence>
<comment type="caution">
    <text evidence="1">The sequence shown here is derived from an EMBL/GenBank/DDBJ whole genome shotgun (WGS) entry which is preliminary data.</text>
</comment>
<organism evidence="1 2">
    <name type="scientific">Psychrobacillus mangrovi</name>
    <dbReference type="NCBI Taxonomy" id="3117745"/>
    <lineage>
        <taxon>Bacteria</taxon>
        <taxon>Bacillati</taxon>
        <taxon>Bacillota</taxon>
        <taxon>Bacilli</taxon>
        <taxon>Bacillales</taxon>
        <taxon>Bacillaceae</taxon>
        <taxon>Psychrobacillus</taxon>
    </lineage>
</organism>